<organism evidence="3 4">
    <name type="scientific">Loigolactobacillus bifermentans DSM 20003</name>
    <dbReference type="NCBI Taxonomy" id="1423726"/>
    <lineage>
        <taxon>Bacteria</taxon>
        <taxon>Bacillati</taxon>
        <taxon>Bacillota</taxon>
        <taxon>Bacilli</taxon>
        <taxon>Lactobacillales</taxon>
        <taxon>Lactobacillaceae</taxon>
        <taxon>Loigolactobacillus</taxon>
    </lineage>
</organism>
<dbReference type="AlphaFoldDB" id="A0A0R1H2Z8"/>
<accession>A0A0R1H2Z8</accession>
<sequence>MADKELGAKIVDLRESVDMSQVELGRRIGLEKSAMSKIESGSRKVSSDELKKISDVFDVSTDYLLGKNQAPAWATKKDIIDLEQMIEDNVGMAYKGEELSEKDKQRLDGILTSIYWEKLQNKRKREHQE</sequence>
<proteinExistence type="predicted"/>
<evidence type="ECO:0000313" key="4">
    <source>
        <dbReference type="Proteomes" id="UP000051461"/>
    </source>
</evidence>
<reference evidence="3 4" key="1">
    <citation type="journal article" date="2015" name="Genome Announc.">
        <title>Expanding the biotechnology potential of lactobacilli through comparative genomics of 213 strains and associated genera.</title>
        <authorList>
            <person name="Sun Z."/>
            <person name="Harris H.M."/>
            <person name="McCann A."/>
            <person name="Guo C."/>
            <person name="Argimon S."/>
            <person name="Zhang W."/>
            <person name="Yang X."/>
            <person name="Jeffery I.B."/>
            <person name="Cooney J.C."/>
            <person name="Kagawa T.F."/>
            <person name="Liu W."/>
            <person name="Song Y."/>
            <person name="Salvetti E."/>
            <person name="Wrobel A."/>
            <person name="Rasinkangas P."/>
            <person name="Parkhill J."/>
            <person name="Rea M.C."/>
            <person name="O'Sullivan O."/>
            <person name="Ritari J."/>
            <person name="Douillard F.P."/>
            <person name="Paul Ross R."/>
            <person name="Yang R."/>
            <person name="Briner A.E."/>
            <person name="Felis G.E."/>
            <person name="de Vos W.M."/>
            <person name="Barrangou R."/>
            <person name="Klaenhammer T.R."/>
            <person name="Caufield P.W."/>
            <person name="Cui Y."/>
            <person name="Zhang H."/>
            <person name="O'Toole P.W."/>
        </authorList>
    </citation>
    <scope>NUCLEOTIDE SEQUENCE [LARGE SCALE GENOMIC DNA]</scope>
    <source>
        <strain evidence="3 4">DSM 20003</strain>
    </source>
</reference>
<protein>
    <recommendedName>
        <fullName evidence="2">HTH cro/C1-type domain-containing protein</fullName>
    </recommendedName>
</protein>
<keyword evidence="4" id="KW-1185">Reference proteome</keyword>
<dbReference type="RefSeq" id="WP_057903285.1">
    <property type="nucleotide sequence ID" value="NZ_AZDA01000003.1"/>
</dbReference>
<comment type="caution">
    <text evidence="3">The sequence shown here is derived from an EMBL/GenBank/DDBJ whole genome shotgun (WGS) entry which is preliminary data.</text>
</comment>
<dbReference type="EMBL" id="AZDA01000003">
    <property type="protein sequence ID" value="KRK40848.1"/>
    <property type="molecule type" value="Genomic_DNA"/>
</dbReference>
<evidence type="ECO:0000313" key="3">
    <source>
        <dbReference type="EMBL" id="KRK40848.1"/>
    </source>
</evidence>
<dbReference type="Pfam" id="PF01381">
    <property type="entry name" value="HTH_3"/>
    <property type="match status" value="1"/>
</dbReference>
<dbReference type="PATRIC" id="fig|1423726.3.peg.2705"/>
<feature type="domain" description="HTH cro/C1-type" evidence="2">
    <location>
        <begin position="10"/>
        <end position="64"/>
    </location>
</feature>
<dbReference type="PANTHER" id="PTHR46558">
    <property type="entry name" value="TRACRIPTIONAL REGULATORY PROTEIN-RELATED-RELATED"/>
    <property type="match status" value="1"/>
</dbReference>
<dbReference type="PROSITE" id="PS50943">
    <property type="entry name" value="HTH_CROC1"/>
    <property type="match status" value="1"/>
</dbReference>
<dbReference type="InterPro" id="IPR001387">
    <property type="entry name" value="Cro/C1-type_HTH"/>
</dbReference>
<dbReference type="CDD" id="cd00093">
    <property type="entry name" value="HTH_XRE"/>
    <property type="match status" value="1"/>
</dbReference>
<dbReference type="PANTHER" id="PTHR46558:SF11">
    <property type="entry name" value="HTH-TYPE TRANSCRIPTIONAL REGULATOR XRE"/>
    <property type="match status" value="1"/>
</dbReference>
<dbReference type="GO" id="GO:0003677">
    <property type="term" value="F:DNA binding"/>
    <property type="evidence" value="ECO:0007669"/>
    <property type="project" value="UniProtKB-KW"/>
</dbReference>
<dbReference type="InterPro" id="IPR010982">
    <property type="entry name" value="Lambda_DNA-bd_dom_sf"/>
</dbReference>
<gene>
    <name evidence="3" type="ORF">FC07_GL002600</name>
</gene>
<keyword evidence="1" id="KW-0238">DNA-binding</keyword>
<dbReference type="OrthoDB" id="9805856at2"/>
<evidence type="ECO:0000256" key="1">
    <source>
        <dbReference type="ARBA" id="ARBA00023125"/>
    </source>
</evidence>
<dbReference type="Proteomes" id="UP000051461">
    <property type="component" value="Unassembled WGS sequence"/>
</dbReference>
<dbReference type="SUPFAM" id="SSF47413">
    <property type="entry name" value="lambda repressor-like DNA-binding domains"/>
    <property type="match status" value="1"/>
</dbReference>
<dbReference type="Gene3D" id="1.10.260.40">
    <property type="entry name" value="lambda repressor-like DNA-binding domains"/>
    <property type="match status" value="1"/>
</dbReference>
<dbReference type="STRING" id="1423726.FC07_GL002600"/>
<evidence type="ECO:0000259" key="2">
    <source>
        <dbReference type="PROSITE" id="PS50943"/>
    </source>
</evidence>
<name>A0A0R1H2Z8_9LACO</name>
<dbReference type="SMART" id="SM00530">
    <property type="entry name" value="HTH_XRE"/>
    <property type="match status" value="1"/>
</dbReference>